<dbReference type="InterPro" id="IPR001406">
    <property type="entry name" value="PsdUridine_synth_TruA"/>
</dbReference>
<dbReference type="PANTHER" id="PTHR11142:SF0">
    <property type="entry name" value="TRNA PSEUDOURIDINE SYNTHASE-LIKE 1"/>
    <property type="match status" value="1"/>
</dbReference>
<dbReference type="GO" id="GO:0009982">
    <property type="term" value="F:pseudouridine synthase activity"/>
    <property type="evidence" value="ECO:0007669"/>
    <property type="project" value="InterPro"/>
</dbReference>
<dbReference type="Proteomes" id="UP000693970">
    <property type="component" value="Unassembled WGS sequence"/>
</dbReference>
<gene>
    <name evidence="2" type="ORF">IV203_003037</name>
</gene>
<reference evidence="2" key="1">
    <citation type="journal article" date="2021" name="Sci. Rep.">
        <title>Diploid genomic architecture of Nitzschia inconspicua, an elite biomass production diatom.</title>
        <authorList>
            <person name="Oliver A."/>
            <person name="Podell S."/>
            <person name="Pinowska A."/>
            <person name="Traller J.C."/>
            <person name="Smith S.R."/>
            <person name="McClure R."/>
            <person name="Beliaev A."/>
            <person name="Bohutskyi P."/>
            <person name="Hill E.A."/>
            <person name="Rabines A."/>
            <person name="Zheng H."/>
            <person name="Allen L.Z."/>
            <person name="Kuo A."/>
            <person name="Grigoriev I.V."/>
            <person name="Allen A.E."/>
            <person name="Hazlebeck D."/>
            <person name="Allen E.E."/>
        </authorList>
    </citation>
    <scope>NUCLEOTIDE SEQUENCE</scope>
    <source>
        <strain evidence="2">Hildebrandi</strain>
    </source>
</reference>
<dbReference type="EMBL" id="JAGRRH010000016">
    <property type="protein sequence ID" value="KAG7353682.1"/>
    <property type="molecule type" value="Genomic_DNA"/>
</dbReference>
<feature type="chain" id="PRO_5039941432" description="C2H2-type domain-containing protein" evidence="1">
    <location>
        <begin position="32"/>
        <end position="772"/>
    </location>
</feature>
<dbReference type="GO" id="GO:0003723">
    <property type="term" value="F:RNA binding"/>
    <property type="evidence" value="ECO:0007669"/>
    <property type="project" value="InterPro"/>
</dbReference>
<reference evidence="2" key="2">
    <citation type="submission" date="2021-04" db="EMBL/GenBank/DDBJ databases">
        <authorList>
            <person name="Podell S."/>
        </authorList>
    </citation>
    <scope>NUCLEOTIDE SEQUENCE</scope>
    <source>
        <strain evidence="2">Hildebrandi</strain>
    </source>
</reference>
<organism evidence="2 3">
    <name type="scientific">Nitzschia inconspicua</name>
    <dbReference type="NCBI Taxonomy" id="303405"/>
    <lineage>
        <taxon>Eukaryota</taxon>
        <taxon>Sar</taxon>
        <taxon>Stramenopiles</taxon>
        <taxon>Ochrophyta</taxon>
        <taxon>Bacillariophyta</taxon>
        <taxon>Bacillariophyceae</taxon>
        <taxon>Bacillariophycidae</taxon>
        <taxon>Bacillariales</taxon>
        <taxon>Bacillariaceae</taxon>
        <taxon>Nitzschia</taxon>
    </lineage>
</organism>
<accession>A0A9K3PNA4</accession>
<keyword evidence="1" id="KW-0732">Signal</keyword>
<evidence type="ECO:0008006" key="4">
    <source>
        <dbReference type="Google" id="ProtNLM"/>
    </source>
</evidence>
<proteinExistence type="predicted"/>
<dbReference type="OrthoDB" id="416253at2759"/>
<keyword evidence="3" id="KW-1185">Reference proteome</keyword>
<dbReference type="GO" id="GO:0031119">
    <property type="term" value="P:tRNA pseudouridine synthesis"/>
    <property type="evidence" value="ECO:0007669"/>
    <property type="project" value="TreeGrafter"/>
</dbReference>
<evidence type="ECO:0000313" key="2">
    <source>
        <dbReference type="EMBL" id="KAG7353682.1"/>
    </source>
</evidence>
<protein>
    <recommendedName>
        <fullName evidence="4">C2H2-type domain-containing protein</fullName>
    </recommendedName>
</protein>
<evidence type="ECO:0000313" key="3">
    <source>
        <dbReference type="Proteomes" id="UP000693970"/>
    </source>
</evidence>
<dbReference type="PANTHER" id="PTHR11142">
    <property type="entry name" value="PSEUDOURIDYLATE SYNTHASE"/>
    <property type="match status" value="1"/>
</dbReference>
<comment type="caution">
    <text evidence="2">The sequence shown here is derived from an EMBL/GenBank/DDBJ whole genome shotgun (WGS) entry which is preliminary data.</text>
</comment>
<feature type="signal peptide" evidence="1">
    <location>
        <begin position="1"/>
        <end position="31"/>
    </location>
</feature>
<evidence type="ECO:0000256" key="1">
    <source>
        <dbReference type="SAM" id="SignalP"/>
    </source>
</evidence>
<name>A0A9K3PNA4_9STRA</name>
<dbReference type="AlphaFoldDB" id="A0A9K3PNA4"/>
<sequence length="772" mass="87057">MDSQMRQHHEAGGIFKSFFFLFSLLVRSSCSFFTDIGVGKRTSACLARPTPLWSKPPTTVSDFQNTEEKSSFDSSTVPICSYCSQTFGSRNALFRHLRDDNVCSLKHGGLTGNTNTKMIKESVAFLFGYEDFSDSSNDILDTRNRKSDPQPTVAEQVSQGIQQALVEALKSHICQDETVSFLSSEIGIVSSTQSSLARLRHRALSQEAGCSATGDVVVVTLSVPSCISLSLWKRVFKTMKERLSENRDLAVQLLACRLMEKDIVPFHAERSCTQRIYHYVLPISWLPDAEVLTEWWHQPDELPQDGSTANNLYSNYPKKASKPPTDCLKFLKEALRHAESSISRDPDNDDPSDDSIKVAKGRYGALGNRERRAWHSFASPLLVSGAVSPNHETAWRVVDRARIIGFVEEESNEKSDPKIQETKENQISAIIEFKGDDFLPQQVRRIIGSVVAMTHGWLPMDYFSVSTCRKTVIETPVAPAGRLYLSGVRFHFDELKADGLQLFQSHSSRRVVEEWSAKDAWNRNIILQQQILQRKGSRDEIFIESAWYEELRDVVCPRIRKLLDLQKDVIDEDIPMPIPSRDIDISYIPVLAELRRIVADGEWPETSVARSSVIQSKNNVPEDKRKSGSFTVVNPLLFSDDGSFPMANKRFPCLVHEVFRLESLLSENKVDRFTLDGVEEMIDSNRQPSSHCAVNCNAEFTPHVDSGIGAGQTISMIVGLGDYQGGELFIEGEKIDIRYNPVEFDGFRLRHWTAKFAGERFSLVWFTPETKA</sequence>